<evidence type="ECO:0000313" key="2">
    <source>
        <dbReference type="Proteomes" id="UP001164929"/>
    </source>
</evidence>
<organism evidence="1 2">
    <name type="scientific">Populus alba x Populus x berolinensis</name>
    <dbReference type="NCBI Taxonomy" id="444605"/>
    <lineage>
        <taxon>Eukaryota</taxon>
        <taxon>Viridiplantae</taxon>
        <taxon>Streptophyta</taxon>
        <taxon>Embryophyta</taxon>
        <taxon>Tracheophyta</taxon>
        <taxon>Spermatophyta</taxon>
        <taxon>Magnoliopsida</taxon>
        <taxon>eudicotyledons</taxon>
        <taxon>Gunneridae</taxon>
        <taxon>Pentapetalae</taxon>
        <taxon>rosids</taxon>
        <taxon>fabids</taxon>
        <taxon>Malpighiales</taxon>
        <taxon>Salicaceae</taxon>
        <taxon>Saliceae</taxon>
        <taxon>Populus</taxon>
    </lineage>
</organism>
<gene>
    <name evidence="1" type="ORF">NC653_040033</name>
</gene>
<comment type="caution">
    <text evidence="1">The sequence shown here is derived from an EMBL/GenBank/DDBJ whole genome shotgun (WGS) entry which is preliminary data.</text>
</comment>
<sequence length="32" mass="3661">MITSTHNQQPFTHTCIYIYSHLSLSLSHSLSL</sequence>
<name>A0AAD6LCT9_9ROSI</name>
<dbReference type="EMBL" id="JAQIZT010000018">
    <property type="protein sequence ID" value="KAJ6958264.1"/>
    <property type="molecule type" value="Genomic_DNA"/>
</dbReference>
<accession>A0AAD6LCT9</accession>
<reference evidence="1 2" key="1">
    <citation type="journal article" date="2023" name="Mol. Ecol. Resour.">
        <title>Chromosome-level genome assembly of a triploid poplar Populus alba 'Berolinensis'.</title>
        <authorList>
            <person name="Chen S."/>
            <person name="Yu Y."/>
            <person name="Wang X."/>
            <person name="Wang S."/>
            <person name="Zhang T."/>
            <person name="Zhou Y."/>
            <person name="He R."/>
            <person name="Meng N."/>
            <person name="Wang Y."/>
            <person name="Liu W."/>
            <person name="Liu Z."/>
            <person name="Liu J."/>
            <person name="Guo Q."/>
            <person name="Huang H."/>
            <person name="Sederoff R.R."/>
            <person name="Wang G."/>
            <person name="Qu G."/>
            <person name="Chen S."/>
        </authorList>
    </citation>
    <scope>NUCLEOTIDE SEQUENCE [LARGE SCALE GENOMIC DNA]</scope>
    <source>
        <strain evidence="1">SC-2020</strain>
    </source>
</reference>
<keyword evidence="2" id="KW-1185">Reference proteome</keyword>
<proteinExistence type="predicted"/>
<protein>
    <submittedName>
        <fullName evidence="1">Uncharacterized protein</fullName>
    </submittedName>
</protein>
<dbReference type="AlphaFoldDB" id="A0AAD6LCT9"/>
<evidence type="ECO:0000313" key="1">
    <source>
        <dbReference type="EMBL" id="KAJ6958264.1"/>
    </source>
</evidence>
<dbReference type="Proteomes" id="UP001164929">
    <property type="component" value="Chromosome 18"/>
</dbReference>